<keyword evidence="2" id="KW-1185">Reference proteome</keyword>
<comment type="caution">
    <text evidence="1">The sequence shown here is derived from an EMBL/GenBank/DDBJ whole genome shotgun (WGS) entry which is preliminary data.</text>
</comment>
<organism evidence="1 2">
    <name type="scientific">Dentiscutata erythropus</name>
    <dbReference type="NCBI Taxonomy" id="1348616"/>
    <lineage>
        <taxon>Eukaryota</taxon>
        <taxon>Fungi</taxon>
        <taxon>Fungi incertae sedis</taxon>
        <taxon>Mucoromycota</taxon>
        <taxon>Glomeromycotina</taxon>
        <taxon>Glomeromycetes</taxon>
        <taxon>Diversisporales</taxon>
        <taxon>Gigasporaceae</taxon>
        <taxon>Dentiscutata</taxon>
    </lineage>
</organism>
<dbReference type="Proteomes" id="UP000789405">
    <property type="component" value="Unassembled WGS sequence"/>
</dbReference>
<reference evidence="1" key="1">
    <citation type="submission" date="2021-06" db="EMBL/GenBank/DDBJ databases">
        <authorList>
            <person name="Kallberg Y."/>
            <person name="Tangrot J."/>
            <person name="Rosling A."/>
        </authorList>
    </citation>
    <scope>NUCLEOTIDE SEQUENCE</scope>
    <source>
        <strain evidence="1">MA453B</strain>
    </source>
</reference>
<gene>
    <name evidence="1" type="ORF">DERYTH_LOCUS14326</name>
</gene>
<dbReference type="AlphaFoldDB" id="A0A9N9NB58"/>
<proteinExistence type="predicted"/>
<protein>
    <submittedName>
        <fullName evidence="1">8174_t:CDS:1</fullName>
    </submittedName>
</protein>
<name>A0A9N9NB58_9GLOM</name>
<accession>A0A9N9NB58</accession>
<evidence type="ECO:0000313" key="2">
    <source>
        <dbReference type="Proteomes" id="UP000789405"/>
    </source>
</evidence>
<evidence type="ECO:0000313" key="1">
    <source>
        <dbReference type="EMBL" id="CAG8721058.1"/>
    </source>
</evidence>
<sequence length="328" mass="36531">MSSLFISFCFAKTVSEPDKYISGTALYCTTNDNAEFREITFKGFIKNSDSLITPFEKNTIVLIVNIIQAVPISFSDSEYVFTLDDLPFSSLLLLFTAPVIADSYFSNNQGGRESFMLSQQLYNGVINHKHVDSRVIVSYSNETNRLKNIPHIIAADIEFTYASNEASSSNFSTNGKAKTQGEFATQLKSIKEKYALITSRKNQKLTLKPSLLSKSTNNDQASVNFVDLVSQIKDTDSTSQFTVIQPSAHSTITQSTISLNITHSNFTSNNTSSVLPSNITQPTFYSDITQSNIRSNIVQPPLYSNLTQPTLRPSITQHSFYSNINFLF</sequence>
<dbReference type="EMBL" id="CAJVPY010010704">
    <property type="protein sequence ID" value="CAG8721058.1"/>
    <property type="molecule type" value="Genomic_DNA"/>
</dbReference>